<accession>A0A2S9WY17</accession>
<dbReference type="AlphaFoldDB" id="A0A2S9WY17"/>
<keyword evidence="4 5" id="KW-0472">Membrane</keyword>
<keyword evidence="3 5" id="KW-1133">Transmembrane helix</keyword>
<feature type="transmembrane region" description="Helical" evidence="5">
    <location>
        <begin position="171"/>
        <end position="189"/>
    </location>
</feature>
<dbReference type="InterPro" id="IPR010920">
    <property type="entry name" value="LSM_dom_sf"/>
</dbReference>
<evidence type="ECO:0000256" key="5">
    <source>
        <dbReference type="SAM" id="Phobius"/>
    </source>
</evidence>
<sequence length="418" mass="48228">MIEYRRFIYDWLTEDLGWEKSLAELGNILVLGLLFTIVLFAIYWVTRRAIITAFKAFSKRTETQFDDLLVKHGAPRLASLVVPVVLLNRSIPYLFFDYPRLESGFQTLLWVIFVFLIIFIFRSVLRTVNEFLKLTVRFRDKPIDSYIQVIMLVLWVLAFASILAIVANIEFIKFFTTLGAASAILLLIFKDTILGFVASIQVSINDTVRIGDWITMEKYGADGEVLQINLSTVMVQNFDNTITNLPTYALISDAYKNWRGMTDSGGRRIKRAIIIKSRSIRYLENKDLQGLQKISLITDYLKSKQEEINTFNEQNAIDKSVLINGRNLTNIGVFRKYLQEYVGSHSAINKEMMIMIRQLPPTSQGMPLEIYAFSSDKRWANYEYIMADIFDHAMAAVPYFDLEIFEFDTHFTSLNADS</sequence>
<evidence type="ECO:0000259" key="6">
    <source>
        <dbReference type="Pfam" id="PF00924"/>
    </source>
</evidence>
<evidence type="ECO:0000256" key="3">
    <source>
        <dbReference type="ARBA" id="ARBA00022989"/>
    </source>
</evidence>
<evidence type="ECO:0000256" key="1">
    <source>
        <dbReference type="ARBA" id="ARBA00004370"/>
    </source>
</evidence>
<name>A0A2S9WY17_9FLAO</name>
<feature type="transmembrane region" description="Helical" evidence="5">
    <location>
        <begin position="108"/>
        <end position="125"/>
    </location>
</feature>
<reference evidence="7 8" key="1">
    <citation type="submission" date="2016-11" db="EMBL/GenBank/DDBJ databases">
        <title>Trade-off between light-utilization and light-protection in marine flavobacteria.</title>
        <authorList>
            <person name="Kumagai Y."/>
        </authorList>
    </citation>
    <scope>NUCLEOTIDE SEQUENCE [LARGE SCALE GENOMIC DNA]</scope>
    <source>
        <strain evidence="7 8">JCM 17109</strain>
    </source>
</reference>
<dbReference type="GO" id="GO:0008381">
    <property type="term" value="F:mechanosensitive monoatomic ion channel activity"/>
    <property type="evidence" value="ECO:0007669"/>
    <property type="project" value="InterPro"/>
</dbReference>
<evidence type="ECO:0000256" key="4">
    <source>
        <dbReference type="ARBA" id="ARBA00023136"/>
    </source>
</evidence>
<protein>
    <submittedName>
        <fullName evidence="7">Mechanosensitive ion channel protein MscS</fullName>
    </submittedName>
</protein>
<organism evidence="7 8">
    <name type="scientific">Nonlabens agnitus</name>
    <dbReference type="NCBI Taxonomy" id="870484"/>
    <lineage>
        <taxon>Bacteria</taxon>
        <taxon>Pseudomonadati</taxon>
        <taxon>Bacteroidota</taxon>
        <taxon>Flavobacteriia</taxon>
        <taxon>Flavobacteriales</taxon>
        <taxon>Flavobacteriaceae</taxon>
        <taxon>Nonlabens</taxon>
    </lineage>
</organism>
<evidence type="ECO:0000256" key="2">
    <source>
        <dbReference type="ARBA" id="ARBA00022692"/>
    </source>
</evidence>
<dbReference type="SUPFAM" id="SSF50182">
    <property type="entry name" value="Sm-like ribonucleoproteins"/>
    <property type="match status" value="1"/>
</dbReference>
<dbReference type="GO" id="GO:0071470">
    <property type="term" value="P:cellular response to osmotic stress"/>
    <property type="evidence" value="ECO:0007669"/>
    <property type="project" value="InterPro"/>
</dbReference>
<dbReference type="OrthoDB" id="9775207at2"/>
<proteinExistence type="predicted"/>
<comment type="caution">
    <text evidence="7">The sequence shown here is derived from an EMBL/GenBank/DDBJ whole genome shotgun (WGS) entry which is preliminary data.</text>
</comment>
<dbReference type="EMBL" id="MQUC01000003">
    <property type="protein sequence ID" value="PRP68368.1"/>
    <property type="molecule type" value="Genomic_DNA"/>
</dbReference>
<keyword evidence="8" id="KW-1185">Reference proteome</keyword>
<dbReference type="GO" id="GO:0005886">
    <property type="term" value="C:plasma membrane"/>
    <property type="evidence" value="ECO:0007669"/>
    <property type="project" value="TreeGrafter"/>
</dbReference>
<evidence type="ECO:0000313" key="8">
    <source>
        <dbReference type="Proteomes" id="UP000239532"/>
    </source>
</evidence>
<dbReference type="InterPro" id="IPR006685">
    <property type="entry name" value="MscS_channel_2nd"/>
</dbReference>
<dbReference type="Proteomes" id="UP000239532">
    <property type="component" value="Unassembled WGS sequence"/>
</dbReference>
<evidence type="ECO:0000313" key="7">
    <source>
        <dbReference type="EMBL" id="PRP68368.1"/>
    </source>
</evidence>
<gene>
    <name evidence="7" type="ORF">BST86_10070</name>
</gene>
<dbReference type="InterPro" id="IPR023408">
    <property type="entry name" value="MscS_beta-dom_sf"/>
</dbReference>
<dbReference type="PANTHER" id="PTHR30414:SF0">
    <property type="entry name" value="MINICONDUCTANCE MECHANOSENSITIVE CHANNEL YBDG"/>
    <property type="match status" value="1"/>
</dbReference>
<comment type="subcellular location">
    <subcellularLocation>
        <location evidence="1">Membrane</location>
    </subcellularLocation>
</comment>
<dbReference type="PANTHER" id="PTHR30414">
    <property type="entry name" value="MINICONDUCTANCE MECHANOSENSITIVE CHANNEL YBDG"/>
    <property type="match status" value="1"/>
</dbReference>
<feature type="transmembrane region" description="Helical" evidence="5">
    <location>
        <begin position="146"/>
        <end position="165"/>
    </location>
</feature>
<dbReference type="Pfam" id="PF00924">
    <property type="entry name" value="MS_channel_2nd"/>
    <property type="match status" value="1"/>
</dbReference>
<dbReference type="InterPro" id="IPR030192">
    <property type="entry name" value="YbdG"/>
</dbReference>
<dbReference type="Gene3D" id="2.30.30.60">
    <property type="match status" value="1"/>
</dbReference>
<keyword evidence="2 5" id="KW-0812">Transmembrane</keyword>
<feature type="domain" description="Mechanosensitive ion channel MscS" evidence="6">
    <location>
        <begin position="191"/>
        <end position="259"/>
    </location>
</feature>
<feature type="transmembrane region" description="Helical" evidence="5">
    <location>
        <begin position="25"/>
        <end position="45"/>
    </location>
</feature>